<sequence>MERSNMNACLNELANIKIPATWANQNPVRLARLLANLKEAKEHGPEYVFLSDVDGKLYTLIPTYEVKEVKERTMPFASIGRGSGHHVSSESLIDPGNPGPK</sequence>
<dbReference type="AlphaFoldDB" id="A0AAJ7RRP1"/>
<feature type="region of interest" description="Disordered" evidence="1">
    <location>
        <begin position="77"/>
        <end position="101"/>
    </location>
</feature>
<accession>A0AAJ7RRP1</accession>
<gene>
    <name evidence="3" type="primary">LOC112495120</name>
</gene>
<name>A0AAJ7RRP1_CEPCN</name>
<dbReference type="KEGG" id="ccin:112495120"/>
<keyword evidence="2" id="KW-1185">Reference proteome</keyword>
<organism evidence="2 3">
    <name type="scientific">Cephus cinctus</name>
    <name type="common">Wheat stem sawfly</name>
    <dbReference type="NCBI Taxonomy" id="211228"/>
    <lineage>
        <taxon>Eukaryota</taxon>
        <taxon>Metazoa</taxon>
        <taxon>Ecdysozoa</taxon>
        <taxon>Arthropoda</taxon>
        <taxon>Hexapoda</taxon>
        <taxon>Insecta</taxon>
        <taxon>Pterygota</taxon>
        <taxon>Neoptera</taxon>
        <taxon>Endopterygota</taxon>
        <taxon>Hymenoptera</taxon>
        <taxon>Cephoidea</taxon>
        <taxon>Cephidae</taxon>
        <taxon>Cephus</taxon>
    </lineage>
</organism>
<reference evidence="3" key="1">
    <citation type="submission" date="2025-08" db="UniProtKB">
        <authorList>
            <consortium name="RefSeq"/>
        </authorList>
    </citation>
    <scope>IDENTIFICATION</scope>
</reference>
<protein>
    <submittedName>
        <fullName evidence="3">Uncharacterized protein LOC112495120</fullName>
    </submittedName>
</protein>
<dbReference type="Proteomes" id="UP000694920">
    <property type="component" value="Unplaced"/>
</dbReference>
<evidence type="ECO:0000313" key="2">
    <source>
        <dbReference type="Proteomes" id="UP000694920"/>
    </source>
</evidence>
<evidence type="ECO:0000256" key="1">
    <source>
        <dbReference type="SAM" id="MobiDB-lite"/>
    </source>
</evidence>
<dbReference type="RefSeq" id="XP_024945881.1">
    <property type="nucleotide sequence ID" value="XM_025090113.1"/>
</dbReference>
<proteinExistence type="predicted"/>
<dbReference type="GeneID" id="112495120"/>
<evidence type="ECO:0000313" key="3">
    <source>
        <dbReference type="RefSeq" id="XP_024945881.1"/>
    </source>
</evidence>